<feature type="region of interest" description="Disordered" evidence="6">
    <location>
        <begin position="13"/>
        <end position="62"/>
    </location>
</feature>
<evidence type="ECO:0000256" key="2">
    <source>
        <dbReference type="ARBA" id="ARBA00023239"/>
    </source>
</evidence>
<dbReference type="InterPro" id="IPR007730">
    <property type="entry name" value="SPOR-like_dom"/>
</dbReference>
<feature type="compositionally biased region" description="Polar residues" evidence="6">
    <location>
        <begin position="282"/>
        <end position="291"/>
    </location>
</feature>
<dbReference type="Pfam" id="PF03330">
    <property type="entry name" value="DPBB_1"/>
    <property type="match status" value="1"/>
</dbReference>
<feature type="region of interest" description="Disordered" evidence="6">
    <location>
        <begin position="240"/>
        <end position="291"/>
    </location>
</feature>
<dbReference type="NCBIfam" id="TIGR00413">
    <property type="entry name" value="rlpA"/>
    <property type="match status" value="1"/>
</dbReference>
<dbReference type="HAMAP" id="MF_02071">
    <property type="entry name" value="RlpA"/>
    <property type="match status" value="1"/>
</dbReference>
<dbReference type="SUPFAM" id="SSF50685">
    <property type="entry name" value="Barwin-like endoglucanases"/>
    <property type="match status" value="1"/>
</dbReference>
<dbReference type="CDD" id="cd22268">
    <property type="entry name" value="DPBB_RlpA-like"/>
    <property type="match status" value="1"/>
</dbReference>
<comment type="caution">
    <text evidence="8">The sequence shown here is derived from an EMBL/GenBank/DDBJ whole genome shotgun (WGS) entry which is preliminary data.</text>
</comment>
<dbReference type="EC" id="4.2.2.-" evidence="4"/>
<dbReference type="EMBL" id="BAAAEW010000026">
    <property type="protein sequence ID" value="GAA0760588.1"/>
    <property type="molecule type" value="Genomic_DNA"/>
</dbReference>
<keyword evidence="3 4" id="KW-0961">Cell wall biogenesis/degradation</keyword>
<dbReference type="SUPFAM" id="SSF110997">
    <property type="entry name" value="Sporulation related repeat"/>
    <property type="match status" value="1"/>
</dbReference>
<comment type="similarity">
    <text evidence="4 5">Belongs to the RlpA family.</text>
</comment>
<proteinExistence type="inferred from homology"/>
<protein>
    <recommendedName>
        <fullName evidence="4">Endolytic peptidoglycan transglycosylase RlpA</fullName>
        <ecNumber evidence="4">4.2.2.-</ecNumber>
    </recommendedName>
</protein>
<accession>A0ABN1KBP1</accession>
<dbReference type="Proteomes" id="UP001500279">
    <property type="component" value="Unassembled WGS sequence"/>
</dbReference>
<evidence type="ECO:0000313" key="8">
    <source>
        <dbReference type="EMBL" id="GAA0760588.1"/>
    </source>
</evidence>
<dbReference type="PANTHER" id="PTHR34183">
    <property type="entry name" value="ENDOLYTIC PEPTIDOGLYCAN TRANSGLYCOSYLASE RLPA"/>
    <property type="match status" value="1"/>
</dbReference>
<dbReference type="InterPro" id="IPR036908">
    <property type="entry name" value="RlpA-like_sf"/>
</dbReference>
<dbReference type="InterPro" id="IPR034718">
    <property type="entry name" value="RlpA"/>
</dbReference>
<evidence type="ECO:0000256" key="4">
    <source>
        <dbReference type="HAMAP-Rule" id="MF_02071"/>
    </source>
</evidence>
<evidence type="ECO:0000256" key="3">
    <source>
        <dbReference type="ARBA" id="ARBA00023316"/>
    </source>
</evidence>
<feature type="domain" description="SPOR" evidence="7">
    <location>
        <begin position="294"/>
        <end position="373"/>
    </location>
</feature>
<evidence type="ECO:0000256" key="1">
    <source>
        <dbReference type="ARBA" id="ARBA00022729"/>
    </source>
</evidence>
<evidence type="ECO:0000259" key="7">
    <source>
        <dbReference type="PROSITE" id="PS51724"/>
    </source>
</evidence>
<dbReference type="Gene3D" id="2.40.40.10">
    <property type="entry name" value="RlpA-like domain"/>
    <property type="match status" value="1"/>
</dbReference>
<sequence length="374" mass="39278">MLVLLAACTTTQTATMGTGNGPDGPPPAGSGPDPQQVPDAVPKIEPIVSGGPNKPYEALGRNYTPVTRDEPLAERGLASWYGKRFHGRRTASGELYNMYAMTAAHRTMPIPSYARVRNPVNGREIIVRINDRGPFSKDRVIDLSWTAAVKLGVQGGVSAVEVTRLTNDDIRAGVWPSVSSPPVLAAGSRMERVTPPAAVPPPVLAGMPANTLAPAAVDAAAAADDGPGGDALRAQTLLAASGNPAGNDPPPDPQASNPRLPAELSRLPMPAPGSDAAPLPPNSRTAPTQARSYTTAASGFWLQLGAFSRSEGAMSFHRRVADELGWLAPLLAVFSEGGIHRLQAGPYVSREQAREASERVRSTLQLVPVIVERR</sequence>
<dbReference type="PROSITE" id="PS51724">
    <property type="entry name" value="SPOR"/>
    <property type="match status" value="1"/>
</dbReference>
<dbReference type="Gene3D" id="3.30.70.1070">
    <property type="entry name" value="Sporulation related repeat"/>
    <property type="match status" value="1"/>
</dbReference>
<dbReference type="InterPro" id="IPR009009">
    <property type="entry name" value="RlpA-like_DPBB"/>
</dbReference>
<comment type="function">
    <text evidence="4">Lytic transglycosylase with a strong preference for naked glycan strands that lack stem peptides.</text>
</comment>
<organism evidence="8 9">
    <name type="scientific">Ideonella azotifigens</name>
    <dbReference type="NCBI Taxonomy" id="513160"/>
    <lineage>
        <taxon>Bacteria</taxon>
        <taxon>Pseudomonadati</taxon>
        <taxon>Pseudomonadota</taxon>
        <taxon>Betaproteobacteria</taxon>
        <taxon>Burkholderiales</taxon>
        <taxon>Sphaerotilaceae</taxon>
        <taxon>Ideonella</taxon>
    </lineage>
</organism>
<evidence type="ECO:0000256" key="5">
    <source>
        <dbReference type="RuleBase" id="RU003495"/>
    </source>
</evidence>
<keyword evidence="1" id="KW-0732">Signal</keyword>
<dbReference type="InterPro" id="IPR036680">
    <property type="entry name" value="SPOR-like_sf"/>
</dbReference>
<keyword evidence="2 4" id="KW-0456">Lyase</keyword>
<evidence type="ECO:0000313" key="9">
    <source>
        <dbReference type="Proteomes" id="UP001500279"/>
    </source>
</evidence>
<evidence type="ECO:0000256" key="6">
    <source>
        <dbReference type="SAM" id="MobiDB-lite"/>
    </source>
</evidence>
<dbReference type="Pfam" id="PF05036">
    <property type="entry name" value="SPOR"/>
    <property type="match status" value="1"/>
</dbReference>
<dbReference type="PANTHER" id="PTHR34183:SF1">
    <property type="entry name" value="ENDOLYTIC PEPTIDOGLYCAN TRANSGLYCOSYLASE RLPA"/>
    <property type="match status" value="1"/>
</dbReference>
<reference evidence="8 9" key="1">
    <citation type="journal article" date="2019" name="Int. J. Syst. Evol. Microbiol.">
        <title>The Global Catalogue of Microorganisms (GCM) 10K type strain sequencing project: providing services to taxonomists for standard genome sequencing and annotation.</title>
        <authorList>
            <consortium name="The Broad Institute Genomics Platform"/>
            <consortium name="The Broad Institute Genome Sequencing Center for Infectious Disease"/>
            <person name="Wu L."/>
            <person name="Ma J."/>
        </authorList>
    </citation>
    <scope>NUCLEOTIDE SEQUENCE [LARGE SCALE GENOMIC DNA]</scope>
    <source>
        <strain evidence="8 9">JCM 15503</strain>
    </source>
</reference>
<dbReference type="InterPro" id="IPR012997">
    <property type="entry name" value="RplA"/>
</dbReference>
<gene>
    <name evidence="4" type="primary">rlpA</name>
    <name evidence="8" type="ORF">GCM10009107_43240</name>
</gene>
<keyword evidence="9" id="KW-1185">Reference proteome</keyword>
<name>A0ABN1KBP1_9BURK</name>